<dbReference type="GO" id="GO:0004175">
    <property type="term" value="F:endopeptidase activity"/>
    <property type="evidence" value="ECO:0007669"/>
    <property type="project" value="UniProtKB-ARBA"/>
</dbReference>
<dbReference type="PANTHER" id="PTHR36435:SF1">
    <property type="entry name" value="CAAX AMINO TERMINAL PROTEASE FAMILY PROTEIN"/>
    <property type="match status" value="1"/>
</dbReference>
<dbReference type="PANTHER" id="PTHR36435">
    <property type="entry name" value="SLR1288 PROTEIN"/>
    <property type="match status" value="1"/>
</dbReference>
<dbReference type="Pfam" id="PF02517">
    <property type="entry name" value="Rce1-like"/>
    <property type="match status" value="1"/>
</dbReference>
<name>A0A143AZR2_9LACO</name>
<evidence type="ECO:0000259" key="3">
    <source>
        <dbReference type="Pfam" id="PF02517"/>
    </source>
</evidence>
<dbReference type="EMBL" id="CP012288">
    <property type="protein sequence ID" value="AMV67369.1"/>
    <property type="molecule type" value="Genomic_DNA"/>
</dbReference>
<dbReference type="EMBL" id="CP012275">
    <property type="protein sequence ID" value="AMV62750.1"/>
    <property type="molecule type" value="Genomic_DNA"/>
</dbReference>
<keyword evidence="2" id="KW-0472">Membrane</keyword>
<evidence type="ECO:0000313" key="4">
    <source>
        <dbReference type="EMBL" id="AMV62750.1"/>
    </source>
</evidence>
<dbReference type="GO" id="GO:0080120">
    <property type="term" value="P:CAAX-box protein maturation"/>
    <property type="evidence" value="ECO:0007669"/>
    <property type="project" value="UniProtKB-ARBA"/>
</dbReference>
<feature type="transmembrane region" description="Helical" evidence="2">
    <location>
        <begin position="130"/>
        <end position="152"/>
    </location>
</feature>
<dbReference type="KEGG" id="pdm:ADU72_1440"/>
<evidence type="ECO:0000313" key="5">
    <source>
        <dbReference type="EMBL" id="AMV67369.1"/>
    </source>
</evidence>
<feature type="transmembrane region" description="Helical" evidence="2">
    <location>
        <begin position="188"/>
        <end position="205"/>
    </location>
</feature>
<dbReference type="Proteomes" id="UP000076405">
    <property type="component" value="Chromosome"/>
</dbReference>
<feature type="transmembrane region" description="Helical" evidence="2">
    <location>
        <begin position="164"/>
        <end position="182"/>
    </location>
</feature>
<accession>A0A143AZR2</accession>
<dbReference type="RefSeq" id="WP_052694509.1">
    <property type="nucleotide sequence ID" value="NZ_BAAAXI010000141.1"/>
</dbReference>
<dbReference type="AlphaFoldDB" id="A0A143AZR2"/>
<keyword evidence="2" id="KW-1133">Transmembrane helix</keyword>
<comment type="similarity">
    <text evidence="1">Belongs to the UPF0177 family.</text>
</comment>
<feature type="transmembrane region" description="Helical" evidence="2">
    <location>
        <begin position="41"/>
        <end position="64"/>
    </location>
</feature>
<evidence type="ECO:0000313" key="7">
    <source>
        <dbReference type="Proteomes" id="UP000076405"/>
    </source>
</evidence>
<sequence length="224" mass="25895">MTINWKQIFLNILKFIGMFAIYQIGTIPLQMAYLMPSNQTFVLIAFVMYLITTVLMLVLFIQMYTAQLKTHNLAHFGRTKPTKRITIFMGIVVIVWILFIALQIYLNQRNALPQSANQQTVVEFSKAMPVWMALDAIVFAPIIEEILFRGFFFNWFFNSSDKRIQLLGVFFSGAVFGAVHDISSFLGWLVYAVMGWLLALTYAYTKDIRYNIGLHMFNNLISLI</sequence>
<evidence type="ECO:0000313" key="6">
    <source>
        <dbReference type="Proteomes" id="UP000076244"/>
    </source>
</evidence>
<keyword evidence="4" id="KW-0378">Hydrolase</keyword>
<proteinExistence type="inferred from homology"/>
<evidence type="ECO:0000256" key="2">
    <source>
        <dbReference type="SAM" id="Phobius"/>
    </source>
</evidence>
<feature type="domain" description="CAAX prenyl protease 2/Lysostaphin resistance protein A-like" evidence="3">
    <location>
        <begin position="128"/>
        <end position="221"/>
    </location>
</feature>
<dbReference type="Proteomes" id="UP000076244">
    <property type="component" value="Chromosome"/>
</dbReference>
<keyword evidence="4" id="KW-0645">Protease</keyword>
<organism evidence="4 7">
    <name type="scientific">Pediococcus damnosus</name>
    <dbReference type="NCBI Taxonomy" id="51663"/>
    <lineage>
        <taxon>Bacteria</taxon>
        <taxon>Bacillati</taxon>
        <taxon>Bacillota</taxon>
        <taxon>Bacilli</taxon>
        <taxon>Lactobacillales</taxon>
        <taxon>Lactobacillaceae</taxon>
        <taxon>Pediococcus</taxon>
    </lineage>
</organism>
<dbReference type="GO" id="GO:0006508">
    <property type="term" value="P:proteolysis"/>
    <property type="evidence" value="ECO:0007669"/>
    <property type="project" value="UniProtKB-KW"/>
</dbReference>
<feature type="transmembrane region" description="Helical" evidence="2">
    <location>
        <begin position="12"/>
        <end position="35"/>
    </location>
</feature>
<dbReference type="InterPro" id="IPR003675">
    <property type="entry name" value="Rce1/LyrA-like_dom"/>
</dbReference>
<protein>
    <submittedName>
        <fullName evidence="4">Metal-dependent membrane protease</fullName>
    </submittedName>
</protein>
<dbReference type="GeneID" id="57276697"/>
<keyword evidence="2" id="KW-0812">Transmembrane</keyword>
<gene>
    <name evidence="4" type="ORF">ADU70_1260</name>
    <name evidence="5" type="ORF">ADU72_1440</name>
</gene>
<dbReference type="InterPro" id="IPR052710">
    <property type="entry name" value="CAAX_protease"/>
</dbReference>
<evidence type="ECO:0000256" key="1">
    <source>
        <dbReference type="ARBA" id="ARBA00009067"/>
    </source>
</evidence>
<keyword evidence="6" id="KW-1185">Reference proteome</keyword>
<dbReference type="OrthoDB" id="8607342at2"/>
<reference evidence="6 7" key="1">
    <citation type="journal article" date="2016" name="PLoS ONE">
        <title>The Identification of Novel Diagnostic Marker Genes for the Detection of Beer Spoiling Pediococcus damnosus Strains Using the BlAst Diagnostic Gene findEr.</title>
        <authorList>
            <person name="Behr J."/>
            <person name="Geissler A.J."/>
            <person name="Schmid J."/>
            <person name="Zehe A."/>
            <person name="Vogel R.F."/>
        </authorList>
    </citation>
    <scope>NUCLEOTIDE SEQUENCE [LARGE SCALE GENOMIC DNA]</scope>
    <source>
        <strain evidence="4 7">TMW 2.1533</strain>
        <strain evidence="5 6">TMW 2.1535</strain>
    </source>
</reference>
<feature type="transmembrane region" description="Helical" evidence="2">
    <location>
        <begin position="85"/>
        <end position="106"/>
    </location>
</feature>